<sequence length="59" mass="6064">MALRSFSFGLFQSPNKRTILASTPREHSGGASGMLGTARLTGQAVGAALIALIFNVTGN</sequence>
<reference evidence="1 2" key="1">
    <citation type="submission" date="2018-01" db="EMBL/GenBank/DDBJ databases">
        <title>Genomic Encyclopedia of Type Strains, Phase III (KMG-III): the genomes of soil and plant-associated and newly described type strains.</title>
        <authorList>
            <person name="Whitman W."/>
        </authorList>
    </citation>
    <scope>NUCLEOTIDE SEQUENCE [LARGE SCALE GENOMIC DNA]</scope>
    <source>
        <strain evidence="1 2">HKI456</strain>
    </source>
</reference>
<name>A0A2P5KCC1_9BURK</name>
<accession>A0A2P5KCC1</accession>
<organism evidence="1 2">
    <name type="scientific">Mycetohabitans endofungorum</name>
    <dbReference type="NCBI Taxonomy" id="417203"/>
    <lineage>
        <taxon>Bacteria</taxon>
        <taxon>Pseudomonadati</taxon>
        <taxon>Pseudomonadota</taxon>
        <taxon>Betaproteobacteria</taxon>
        <taxon>Burkholderiales</taxon>
        <taxon>Burkholderiaceae</taxon>
        <taxon>Mycetohabitans</taxon>
    </lineage>
</organism>
<dbReference type="AlphaFoldDB" id="A0A2P5KCC1"/>
<dbReference type="RefSeq" id="WP_104076668.1">
    <property type="nucleotide sequence ID" value="NZ_CP062178.1"/>
</dbReference>
<proteinExistence type="predicted"/>
<dbReference type="EMBL" id="PRDW01000003">
    <property type="protein sequence ID" value="PPB84352.1"/>
    <property type="molecule type" value="Genomic_DNA"/>
</dbReference>
<dbReference type="OrthoDB" id="9807274at2"/>
<dbReference type="InterPro" id="IPR036259">
    <property type="entry name" value="MFS_trans_sf"/>
</dbReference>
<evidence type="ECO:0000313" key="1">
    <source>
        <dbReference type="EMBL" id="PPB84352.1"/>
    </source>
</evidence>
<protein>
    <recommendedName>
        <fullName evidence="3">MFS transporter</fullName>
    </recommendedName>
</protein>
<evidence type="ECO:0000313" key="2">
    <source>
        <dbReference type="Proteomes" id="UP000243096"/>
    </source>
</evidence>
<dbReference type="Proteomes" id="UP000243096">
    <property type="component" value="Unassembled WGS sequence"/>
</dbReference>
<dbReference type="SUPFAM" id="SSF103473">
    <property type="entry name" value="MFS general substrate transporter"/>
    <property type="match status" value="1"/>
</dbReference>
<evidence type="ECO:0008006" key="3">
    <source>
        <dbReference type="Google" id="ProtNLM"/>
    </source>
</evidence>
<comment type="caution">
    <text evidence="1">The sequence shown here is derived from an EMBL/GenBank/DDBJ whole genome shotgun (WGS) entry which is preliminary data.</text>
</comment>
<keyword evidence="2" id="KW-1185">Reference proteome</keyword>
<gene>
    <name evidence="1" type="ORF">B0O95_10341</name>
</gene>